<accession>A0A6G1LCK2</accession>
<dbReference type="OrthoDB" id="5399555at2759"/>
<sequence>MASRFSTYSGAPSIQPSLAPTFDTSSNRSSTRGSLQTILASKIMSEKGQSPYADSDLAEIARSSSTLASSDPKSHDLRSWSGSLERMQDERLQQQRYVMSGSKSEEIRANALGAKVERALARRMTGQDAQFTAKKSPMDEKRALEVEAN</sequence>
<organism evidence="2 3">
    <name type="scientific">Teratosphaeria nubilosa</name>
    <dbReference type="NCBI Taxonomy" id="161662"/>
    <lineage>
        <taxon>Eukaryota</taxon>
        <taxon>Fungi</taxon>
        <taxon>Dikarya</taxon>
        <taxon>Ascomycota</taxon>
        <taxon>Pezizomycotina</taxon>
        <taxon>Dothideomycetes</taxon>
        <taxon>Dothideomycetidae</taxon>
        <taxon>Mycosphaerellales</taxon>
        <taxon>Teratosphaeriaceae</taxon>
        <taxon>Teratosphaeria</taxon>
    </lineage>
</organism>
<evidence type="ECO:0000256" key="1">
    <source>
        <dbReference type="SAM" id="MobiDB-lite"/>
    </source>
</evidence>
<dbReference type="EMBL" id="ML995827">
    <property type="protein sequence ID" value="KAF2770312.1"/>
    <property type="molecule type" value="Genomic_DNA"/>
</dbReference>
<evidence type="ECO:0000313" key="2">
    <source>
        <dbReference type="EMBL" id="KAF2770312.1"/>
    </source>
</evidence>
<proteinExistence type="predicted"/>
<keyword evidence="3" id="KW-1185">Reference proteome</keyword>
<name>A0A6G1LCK2_9PEZI</name>
<dbReference type="AlphaFoldDB" id="A0A6G1LCK2"/>
<feature type="region of interest" description="Disordered" evidence="1">
    <location>
        <begin position="1"/>
        <end position="34"/>
    </location>
</feature>
<feature type="region of interest" description="Disordered" evidence="1">
    <location>
        <begin position="125"/>
        <end position="149"/>
    </location>
</feature>
<gene>
    <name evidence="2" type="ORF">EJ03DRAFT_79024</name>
</gene>
<dbReference type="Proteomes" id="UP000799436">
    <property type="component" value="Unassembled WGS sequence"/>
</dbReference>
<feature type="compositionally biased region" description="Basic and acidic residues" evidence="1">
    <location>
        <begin position="136"/>
        <end position="149"/>
    </location>
</feature>
<feature type="region of interest" description="Disordered" evidence="1">
    <location>
        <begin position="63"/>
        <end position="87"/>
    </location>
</feature>
<evidence type="ECO:0000313" key="3">
    <source>
        <dbReference type="Proteomes" id="UP000799436"/>
    </source>
</evidence>
<reference evidence="2" key="1">
    <citation type="journal article" date="2020" name="Stud. Mycol.">
        <title>101 Dothideomycetes genomes: a test case for predicting lifestyles and emergence of pathogens.</title>
        <authorList>
            <person name="Haridas S."/>
            <person name="Albert R."/>
            <person name="Binder M."/>
            <person name="Bloem J."/>
            <person name="Labutti K."/>
            <person name="Salamov A."/>
            <person name="Andreopoulos B."/>
            <person name="Baker S."/>
            <person name="Barry K."/>
            <person name="Bills G."/>
            <person name="Bluhm B."/>
            <person name="Cannon C."/>
            <person name="Castanera R."/>
            <person name="Culley D."/>
            <person name="Daum C."/>
            <person name="Ezra D."/>
            <person name="Gonzalez J."/>
            <person name="Henrissat B."/>
            <person name="Kuo A."/>
            <person name="Liang C."/>
            <person name="Lipzen A."/>
            <person name="Lutzoni F."/>
            <person name="Magnuson J."/>
            <person name="Mondo S."/>
            <person name="Nolan M."/>
            <person name="Ohm R."/>
            <person name="Pangilinan J."/>
            <person name="Park H.-J."/>
            <person name="Ramirez L."/>
            <person name="Alfaro M."/>
            <person name="Sun H."/>
            <person name="Tritt A."/>
            <person name="Yoshinaga Y."/>
            <person name="Zwiers L.-H."/>
            <person name="Turgeon B."/>
            <person name="Goodwin S."/>
            <person name="Spatafora J."/>
            <person name="Crous P."/>
            <person name="Grigoriev I."/>
        </authorList>
    </citation>
    <scope>NUCLEOTIDE SEQUENCE</scope>
    <source>
        <strain evidence="2">CBS 116005</strain>
    </source>
</reference>
<protein>
    <submittedName>
        <fullName evidence="2">Uncharacterized protein</fullName>
    </submittedName>
</protein>